<accession>Q11E26</accession>
<dbReference type="Gene3D" id="3.40.190.120">
    <property type="entry name" value="Osmoprotection protein (prox), domain 2"/>
    <property type="match status" value="1"/>
</dbReference>
<reference evidence="2" key="1">
    <citation type="submission" date="2006-06" db="EMBL/GenBank/DDBJ databases">
        <title>Complete sequence of chromosome of Chelativorans sp. BNC1.</title>
        <authorList>
            <consortium name="US DOE Joint Genome Institute"/>
            <person name="Copeland A."/>
            <person name="Lucas S."/>
            <person name="Lapidus A."/>
            <person name="Barry K."/>
            <person name="Detter J.C."/>
            <person name="Glavina del Rio T."/>
            <person name="Hammon N."/>
            <person name="Israni S."/>
            <person name="Dalin E."/>
            <person name="Tice H."/>
            <person name="Pitluck S."/>
            <person name="Chertkov O."/>
            <person name="Brettin T."/>
            <person name="Bruce D."/>
            <person name="Han C."/>
            <person name="Tapia R."/>
            <person name="Gilna P."/>
            <person name="Schmutz J."/>
            <person name="Larimer F."/>
            <person name="Land M."/>
            <person name="Hauser L."/>
            <person name="Kyrpides N."/>
            <person name="Mikhailova N."/>
            <person name="Richardson P."/>
        </authorList>
    </citation>
    <scope>NUCLEOTIDE SEQUENCE</scope>
    <source>
        <strain evidence="2">BNC1</strain>
    </source>
</reference>
<sequence>MSILIIKHTKRCIEGKIKRTRAAVTFRQFKSAHCQPDCAAGPRSFDRSIPMRKSALIAASIVSLAFGMAAHAADKIVVGTKNFTEQYILGEIYAGALENAGIPVERKINLGGTLIAHQALVSGDIDMYPEYTGTALISVVKGPVSSDADAVYKTVQDHYAKNFQLTWLKPAGINNGYALIVGPETAAKYNLKTMSDLSKVSKDLVLGAGPEFADRTDGLPGLKAKYGMEFKEFRQFAKLGLRYDALAAGQIQVGNGFATDWQIADKKFVSLADDKGLFPPYYVAPIIRDDILKQFPGAEDVLNKVSAVLDNQVMQQLNALVERDHEEAKDVAAEFLKQHGFGK</sequence>
<dbReference type="Pfam" id="PF04069">
    <property type="entry name" value="OpuAC"/>
    <property type="match status" value="1"/>
</dbReference>
<dbReference type="STRING" id="266779.Meso_2977"/>
<dbReference type="CDD" id="cd13614">
    <property type="entry name" value="PBP2_QAT_like"/>
    <property type="match status" value="1"/>
</dbReference>
<dbReference type="Gene3D" id="3.40.190.10">
    <property type="entry name" value="Periplasmic binding protein-like II"/>
    <property type="match status" value="1"/>
</dbReference>
<feature type="domain" description="ABC-type glycine betaine transport system substrate-binding" evidence="1">
    <location>
        <begin position="74"/>
        <end position="338"/>
    </location>
</feature>
<evidence type="ECO:0000259" key="1">
    <source>
        <dbReference type="Pfam" id="PF04069"/>
    </source>
</evidence>
<name>Q11E26_CHESB</name>
<dbReference type="SUPFAM" id="SSF53850">
    <property type="entry name" value="Periplasmic binding protein-like II"/>
    <property type="match status" value="1"/>
</dbReference>
<dbReference type="EMBL" id="CP000390">
    <property type="protein sequence ID" value="ABG64349.1"/>
    <property type="molecule type" value="Genomic_DNA"/>
</dbReference>
<organism evidence="2">
    <name type="scientific">Chelativorans sp. (strain BNC1)</name>
    <dbReference type="NCBI Taxonomy" id="266779"/>
    <lineage>
        <taxon>Bacteria</taxon>
        <taxon>Pseudomonadati</taxon>
        <taxon>Pseudomonadota</taxon>
        <taxon>Alphaproteobacteria</taxon>
        <taxon>Hyphomicrobiales</taxon>
        <taxon>Phyllobacteriaceae</taxon>
        <taxon>Chelativorans</taxon>
    </lineage>
</organism>
<dbReference type="AlphaFoldDB" id="Q11E26"/>
<proteinExistence type="predicted"/>
<protein>
    <submittedName>
        <fullName evidence="2">Substrate-binding region of ABC-type glycine betaine transport system</fullName>
    </submittedName>
</protein>
<dbReference type="GO" id="GO:0043190">
    <property type="term" value="C:ATP-binding cassette (ABC) transporter complex"/>
    <property type="evidence" value="ECO:0007669"/>
    <property type="project" value="InterPro"/>
</dbReference>
<dbReference type="HOGENOM" id="CLU_038355_1_0_5"/>
<evidence type="ECO:0000313" key="2">
    <source>
        <dbReference type="EMBL" id="ABG64349.1"/>
    </source>
</evidence>
<dbReference type="eggNOG" id="COG1732">
    <property type="taxonomic scope" value="Bacteria"/>
</dbReference>
<dbReference type="GO" id="GO:0022857">
    <property type="term" value="F:transmembrane transporter activity"/>
    <property type="evidence" value="ECO:0007669"/>
    <property type="project" value="InterPro"/>
</dbReference>
<dbReference type="KEGG" id="mes:Meso_2977"/>
<dbReference type="InterPro" id="IPR007210">
    <property type="entry name" value="ABC_Gly_betaine_transp_sub-bd"/>
</dbReference>
<gene>
    <name evidence="2" type="ordered locus">Meso_2977</name>
</gene>